<dbReference type="InterPro" id="IPR018171">
    <property type="entry name" value="Pept_tRNA_hydro_CS"/>
</dbReference>
<feature type="binding site" evidence="8">
    <location>
        <position position="29"/>
    </location>
    <ligand>
        <name>tRNA</name>
        <dbReference type="ChEBI" id="CHEBI:17843"/>
    </ligand>
</feature>
<dbReference type="PROSITE" id="PS01195">
    <property type="entry name" value="PEPT_TRNA_HYDROL_1"/>
    <property type="match status" value="1"/>
</dbReference>
<dbReference type="EC" id="3.1.1.29" evidence="1 8"/>
<dbReference type="GO" id="GO:0000049">
    <property type="term" value="F:tRNA binding"/>
    <property type="evidence" value="ECO:0007669"/>
    <property type="project" value="UniProtKB-UniRule"/>
</dbReference>
<dbReference type="GO" id="GO:0004045">
    <property type="term" value="F:peptidyl-tRNA hydrolase activity"/>
    <property type="evidence" value="ECO:0007669"/>
    <property type="project" value="UniProtKB-UniRule"/>
</dbReference>
<dbReference type="GO" id="GO:0072344">
    <property type="term" value="P:rescue of stalled ribosome"/>
    <property type="evidence" value="ECO:0007669"/>
    <property type="project" value="UniProtKB-UniRule"/>
</dbReference>
<dbReference type="FunFam" id="3.40.50.1470:FF:000001">
    <property type="entry name" value="Peptidyl-tRNA hydrolase"/>
    <property type="match status" value="1"/>
</dbReference>
<sequence>MMKVILLKLKGRYKKMKMIVGLGNIGKKYEGTRHNVGFMVVERFVEEHGGNFNKEKFDSLISELFINGEKIIVIKPTTYMNESGRAVRPLMDYFNLTTEDIIICHDDMDLEIGHLRLRQKGSAGGHNGIKSIISHVGTEKFKRVRVGIDHPQKMSVVDWVLSRFTKEQEAKLDDGLTRAVAALDDWIENDDFMNTMNRFN</sequence>
<comment type="similarity">
    <text evidence="5 8 10">Belongs to the PTH family.</text>
</comment>
<name>A0A0F7PUE0_9LACO</name>
<comment type="function">
    <text evidence="8">Catalyzes the release of premature peptidyl moieties from peptidyl-tRNA molecules trapped in stalled 50S ribosomal subunits, and thus maintains levels of free tRNAs and 50S ribosomes.</text>
</comment>
<dbReference type="Gene3D" id="3.40.50.1470">
    <property type="entry name" value="Peptidyl-tRNA hydrolase"/>
    <property type="match status" value="1"/>
</dbReference>
<evidence type="ECO:0000256" key="2">
    <source>
        <dbReference type="ARBA" id="ARBA00022555"/>
    </source>
</evidence>
<feature type="active site" description="Proton acceptor" evidence="8">
    <location>
        <position position="34"/>
    </location>
</feature>
<evidence type="ECO:0000313" key="12">
    <source>
        <dbReference type="Proteomes" id="UP000035027"/>
    </source>
</evidence>
<evidence type="ECO:0000256" key="5">
    <source>
        <dbReference type="ARBA" id="ARBA00038063"/>
    </source>
</evidence>
<feature type="binding site" evidence="8">
    <location>
        <position position="81"/>
    </location>
    <ligand>
        <name>tRNA</name>
        <dbReference type="ChEBI" id="CHEBI:17843"/>
    </ligand>
</feature>
<dbReference type="Pfam" id="PF01195">
    <property type="entry name" value="Pept_tRNA_hydro"/>
    <property type="match status" value="1"/>
</dbReference>
<keyword evidence="2 8" id="KW-0820">tRNA-binding</keyword>
<dbReference type="InterPro" id="IPR036416">
    <property type="entry name" value="Pept_tRNA_hydro_sf"/>
</dbReference>
<feature type="site" description="Discriminates between blocked and unblocked aminoacyl-tRNA" evidence="8">
    <location>
        <position position="24"/>
    </location>
</feature>
<evidence type="ECO:0000256" key="1">
    <source>
        <dbReference type="ARBA" id="ARBA00013260"/>
    </source>
</evidence>
<dbReference type="EMBL" id="CP011403">
    <property type="protein sequence ID" value="AKI04847.1"/>
    <property type="molecule type" value="Genomic_DNA"/>
</dbReference>
<dbReference type="PANTHER" id="PTHR17224">
    <property type="entry name" value="PEPTIDYL-TRNA HYDROLASE"/>
    <property type="match status" value="1"/>
</dbReference>
<dbReference type="Proteomes" id="UP000035027">
    <property type="component" value="Chromosome"/>
</dbReference>
<comment type="subunit">
    <text evidence="8">Monomer.</text>
</comment>
<dbReference type="PATRIC" id="fig|1194971.3.peg.1307"/>
<keyword evidence="4 8" id="KW-0694">RNA-binding</keyword>
<feature type="binding site" evidence="8">
    <location>
        <position position="79"/>
    </location>
    <ligand>
        <name>tRNA</name>
        <dbReference type="ChEBI" id="CHEBI:17843"/>
    </ligand>
</feature>
<dbReference type="HAMAP" id="MF_00083">
    <property type="entry name" value="Pept_tRNA_hydro_bact"/>
    <property type="match status" value="1"/>
</dbReference>
<comment type="function">
    <text evidence="8">Hydrolyzes ribosome-free peptidyl-tRNAs (with 1 or more amino acids incorporated), which drop off the ribosome during protein synthesis, or as a result of ribosome stalling.</text>
</comment>
<evidence type="ECO:0000256" key="4">
    <source>
        <dbReference type="ARBA" id="ARBA00022884"/>
    </source>
</evidence>
<evidence type="ECO:0000256" key="3">
    <source>
        <dbReference type="ARBA" id="ARBA00022801"/>
    </source>
</evidence>
<dbReference type="CDD" id="cd00462">
    <property type="entry name" value="PTH"/>
    <property type="match status" value="1"/>
</dbReference>
<comment type="subcellular location">
    <subcellularLocation>
        <location evidence="8">Cytoplasm</location>
    </subcellularLocation>
</comment>
<keyword evidence="8" id="KW-0963">Cytoplasm</keyword>
<dbReference type="PROSITE" id="PS01196">
    <property type="entry name" value="PEPT_TRNA_HYDROL_2"/>
    <property type="match status" value="1"/>
</dbReference>
<comment type="catalytic activity">
    <reaction evidence="6 8 9">
        <text>an N-acyl-L-alpha-aminoacyl-tRNA + H2O = an N-acyl-L-amino acid + a tRNA + H(+)</text>
        <dbReference type="Rhea" id="RHEA:54448"/>
        <dbReference type="Rhea" id="RHEA-COMP:10123"/>
        <dbReference type="Rhea" id="RHEA-COMP:13883"/>
        <dbReference type="ChEBI" id="CHEBI:15377"/>
        <dbReference type="ChEBI" id="CHEBI:15378"/>
        <dbReference type="ChEBI" id="CHEBI:59874"/>
        <dbReference type="ChEBI" id="CHEBI:78442"/>
        <dbReference type="ChEBI" id="CHEBI:138191"/>
        <dbReference type="EC" id="3.1.1.29"/>
    </reaction>
</comment>
<proteinExistence type="inferred from homology"/>
<feature type="site" description="Stabilizes the basic form of H active site to accept a proton" evidence="8">
    <location>
        <position position="106"/>
    </location>
</feature>
<evidence type="ECO:0000256" key="7">
    <source>
        <dbReference type="ARBA" id="ARBA00050038"/>
    </source>
</evidence>
<protein>
    <recommendedName>
        <fullName evidence="7 8">Peptidyl-tRNA hydrolase</fullName>
        <shortName evidence="8">Pth</shortName>
        <ecNumber evidence="1 8">3.1.1.29</ecNumber>
    </recommendedName>
</protein>
<dbReference type="InterPro" id="IPR001328">
    <property type="entry name" value="Pept_tRNA_hydro"/>
</dbReference>
<gene>
    <name evidence="8" type="primary">pth</name>
    <name evidence="11" type="ORF">LsR_01305</name>
</gene>
<organism evidence="11 12">
    <name type="scientific">Ligilactobacillus salivarius str. Ren</name>
    <dbReference type="NCBI Taxonomy" id="1194971"/>
    <lineage>
        <taxon>Bacteria</taxon>
        <taxon>Bacillati</taxon>
        <taxon>Bacillota</taxon>
        <taxon>Bacilli</taxon>
        <taxon>Lactobacillales</taxon>
        <taxon>Lactobacillaceae</taxon>
        <taxon>Ligilactobacillus</taxon>
    </lineage>
</organism>
<dbReference type="GO" id="GO:0006515">
    <property type="term" value="P:protein quality control for misfolded or incompletely synthesized proteins"/>
    <property type="evidence" value="ECO:0007669"/>
    <property type="project" value="UniProtKB-UniRule"/>
</dbReference>
<dbReference type="AlphaFoldDB" id="A0A0F7PUE0"/>
<evidence type="ECO:0000256" key="8">
    <source>
        <dbReference type="HAMAP-Rule" id="MF_00083"/>
    </source>
</evidence>
<evidence type="ECO:0000256" key="6">
    <source>
        <dbReference type="ARBA" id="ARBA00048707"/>
    </source>
</evidence>
<dbReference type="NCBIfam" id="TIGR00447">
    <property type="entry name" value="pth"/>
    <property type="match status" value="1"/>
</dbReference>
<evidence type="ECO:0000256" key="10">
    <source>
        <dbReference type="RuleBase" id="RU004320"/>
    </source>
</evidence>
<keyword evidence="3 8" id="KW-0378">Hydrolase</keyword>
<feature type="binding site" evidence="8">
    <location>
        <position position="127"/>
    </location>
    <ligand>
        <name>tRNA</name>
        <dbReference type="ChEBI" id="CHEBI:17843"/>
    </ligand>
</feature>
<evidence type="ECO:0000256" key="9">
    <source>
        <dbReference type="RuleBase" id="RU000673"/>
    </source>
</evidence>
<dbReference type="PANTHER" id="PTHR17224:SF1">
    <property type="entry name" value="PEPTIDYL-TRNA HYDROLASE"/>
    <property type="match status" value="1"/>
</dbReference>
<dbReference type="SUPFAM" id="SSF53178">
    <property type="entry name" value="Peptidyl-tRNA hydrolase-like"/>
    <property type="match status" value="1"/>
</dbReference>
<accession>A0A0F7PUE0</accession>
<dbReference type="GO" id="GO:0005737">
    <property type="term" value="C:cytoplasm"/>
    <property type="evidence" value="ECO:0007669"/>
    <property type="project" value="UniProtKB-SubCell"/>
</dbReference>
<reference evidence="11 12" key="1">
    <citation type="submission" date="2015-05" db="EMBL/GenBank/DDBJ databases">
        <title>Complete genome sequence of Lactobacillus salivarius Ren, a probiotic strain with antitumor activity.</title>
        <authorList>
            <person name="Sun E."/>
            <person name="Zhao L."/>
            <person name="Liu S."/>
            <person name="Zhang M."/>
            <person name="Guo H."/>
            <person name="Ren F."/>
        </authorList>
    </citation>
    <scope>NUCLEOTIDE SEQUENCE [LARGE SCALE GENOMIC DNA]</scope>
    <source>
        <strain evidence="11 12">Ren</strain>
    </source>
</reference>
<evidence type="ECO:0000313" key="11">
    <source>
        <dbReference type="EMBL" id="AKI04847.1"/>
    </source>
</evidence>